<feature type="region of interest" description="Disordered" evidence="1">
    <location>
        <begin position="184"/>
        <end position="208"/>
    </location>
</feature>
<dbReference type="AlphaFoldDB" id="A0A979FL53"/>
<feature type="compositionally biased region" description="Basic residues" evidence="1">
    <location>
        <begin position="184"/>
        <end position="200"/>
    </location>
</feature>
<evidence type="ECO:0000256" key="1">
    <source>
        <dbReference type="SAM" id="MobiDB-lite"/>
    </source>
</evidence>
<organism evidence="2 3">
    <name type="scientific">Hyalella azteca</name>
    <name type="common">Amphipod</name>
    <dbReference type="NCBI Taxonomy" id="294128"/>
    <lineage>
        <taxon>Eukaryota</taxon>
        <taxon>Metazoa</taxon>
        <taxon>Ecdysozoa</taxon>
        <taxon>Arthropoda</taxon>
        <taxon>Crustacea</taxon>
        <taxon>Multicrustacea</taxon>
        <taxon>Malacostraca</taxon>
        <taxon>Eumalacostraca</taxon>
        <taxon>Peracarida</taxon>
        <taxon>Amphipoda</taxon>
        <taxon>Senticaudata</taxon>
        <taxon>Talitrida</taxon>
        <taxon>Talitroidea</taxon>
        <taxon>Hyalellidae</taxon>
        <taxon>Hyalella</taxon>
    </lineage>
</organism>
<keyword evidence="2" id="KW-1185">Reference proteome</keyword>
<dbReference type="RefSeq" id="XP_047736945.1">
    <property type="nucleotide sequence ID" value="XM_047880989.1"/>
</dbReference>
<name>A0A979FL53_HYAAZ</name>
<evidence type="ECO:0000313" key="3">
    <source>
        <dbReference type="RefSeq" id="XP_047736945.1"/>
    </source>
</evidence>
<dbReference type="KEGG" id="hazt:125178064"/>
<evidence type="ECO:0000313" key="2">
    <source>
        <dbReference type="Proteomes" id="UP000694843"/>
    </source>
</evidence>
<proteinExistence type="predicted"/>
<sequence>MPEWGFCYAFNLPLSEVPLQGWTGGRRCTLVNRDRSLTSAFKTGRLYLTRSFLCFERSRSIRAKNIKLALANIAEVLKAESCSWIPGGGMAIEVCMKPDENNTEDAGLSPQSSAGEEETVEKTGVLAPVAATPDNSIAAENKSFGSGDSTDKNIQGEEPQLPDAPACVPVDNMDVSSQAVQRRKFSKKKMKRKLQRRKNRTQPQSYFFGGIRSRDDAYDSIVMAVARAQTA</sequence>
<accession>A0A979FL53</accession>
<dbReference type="OrthoDB" id="1708389at2759"/>
<dbReference type="GO" id="GO:0034164">
    <property type="term" value="P:negative regulation of toll-like receptor 9 signaling pathway"/>
    <property type="evidence" value="ECO:0007669"/>
    <property type="project" value="TreeGrafter"/>
</dbReference>
<dbReference type="GeneID" id="125178064"/>
<gene>
    <name evidence="3" type="primary">LOC125178064</name>
</gene>
<feature type="region of interest" description="Disordered" evidence="1">
    <location>
        <begin position="101"/>
        <end position="160"/>
    </location>
</feature>
<dbReference type="PANTHER" id="PTHR37402">
    <property type="entry name" value="GRAM DOMAIN-CONTAINING PROTEIN 4"/>
    <property type="match status" value="1"/>
</dbReference>
<reference evidence="3" key="1">
    <citation type="submission" date="2025-08" db="UniProtKB">
        <authorList>
            <consortium name="RefSeq"/>
        </authorList>
    </citation>
    <scope>IDENTIFICATION</scope>
    <source>
        <tissue evidence="3">Whole organism</tissue>
    </source>
</reference>
<dbReference type="Gene3D" id="2.30.29.30">
    <property type="entry name" value="Pleckstrin-homology domain (PH domain)/Phosphotyrosine-binding domain (PTB)"/>
    <property type="match status" value="1"/>
</dbReference>
<protein>
    <submittedName>
        <fullName evidence="3">Uncharacterized protein LOC125178064</fullName>
    </submittedName>
</protein>
<dbReference type="Proteomes" id="UP000694843">
    <property type="component" value="Unplaced"/>
</dbReference>
<dbReference type="InterPro" id="IPR037847">
    <property type="entry name" value="GRAMDC4"/>
</dbReference>
<dbReference type="PANTHER" id="PTHR37402:SF1">
    <property type="entry name" value="GRAM DOMAIN-CONTAINING PROTEIN 4"/>
    <property type="match status" value="1"/>
</dbReference>
<dbReference type="GO" id="GO:0006915">
    <property type="term" value="P:apoptotic process"/>
    <property type="evidence" value="ECO:0007669"/>
    <property type="project" value="InterPro"/>
</dbReference>
<dbReference type="InterPro" id="IPR011993">
    <property type="entry name" value="PH-like_dom_sf"/>
</dbReference>